<protein>
    <recommendedName>
        <fullName evidence="8 9">Glutamyl-tRNA reductase</fullName>
        <shortName evidence="9">GluTR</shortName>
        <ecNumber evidence="3 9">1.2.1.70</ecNumber>
    </recommendedName>
</protein>
<keyword evidence="6 9" id="KW-0627">Porphyrin biosynthesis</keyword>
<dbReference type="EMBL" id="JACXWD010000026">
    <property type="protein sequence ID" value="MBD3868248.1"/>
    <property type="molecule type" value="Genomic_DNA"/>
</dbReference>
<dbReference type="InterPro" id="IPR036343">
    <property type="entry name" value="GluRdtase_N_sf"/>
</dbReference>
<dbReference type="InterPro" id="IPR036291">
    <property type="entry name" value="NAD(P)-bd_dom_sf"/>
</dbReference>
<dbReference type="PANTHER" id="PTHR43013">
    <property type="entry name" value="GLUTAMYL-TRNA REDUCTASE"/>
    <property type="match status" value="1"/>
</dbReference>
<evidence type="ECO:0000256" key="1">
    <source>
        <dbReference type="ARBA" id="ARBA00005059"/>
    </source>
</evidence>
<evidence type="ECO:0000259" key="16">
    <source>
        <dbReference type="Pfam" id="PF00745"/>
    </source>
</evidence>
<feature type="active site" description="Nucleophile" evidence="9 10">
    <location>
        <position position="49"/>
    </location>
</feature>
<evidence type="ECO:0000256" key="5">
    <source>
        <dbReference type="ARBA" id="ARBA00023002"/>
    </source>
</evidence>
<dbReference type="InterPro" id="IPR006151">
    <property type="entry name" value="Shikm_DH/Glu-tRNA_Rdtase"/>
</dbReference>
<evidence type="ECO:0000256" key="10">
    <source>
        <dbReference type="PIRSR" id="PIRSR000445-1"/>
    </source>
</evidence>
<evidence type="ECO:0000259" key="17">
    <source>
        <dbReference type="Pfam" id="PF01488"/>
    </source>
</evidence>
<evidence type="ECO:0000256" key="9">
    <source>
        <dbReference type="HAMAP-Rule" id="MF_00087"/>
    </source>
</evidence>
<comment type="catalytic activity">
    <reaction evidence="7 9 14">
        <text>(S)-4-amino-5-oxopentanoate + tRNA(Glu) + NADP(+) = L-glutamyl-tRNA(Glu) + NADPH + H(+)</text>
        <dbReference type="Rhea" id="RHEA:12344"/>
        <dbReference type="Rhea" id="RHEA-COMP:9663"/>
        <dbReference type="Rhea" id="RHEA-COMP:9680"/>
        <dbReference type="ChEBI" id="CHEBI:15378"/>
        <dbReference type="ChEBI" id="CHEBI:57501"/>
        <dbReference type="ChEBI" id="CHEBI:57783"/>
        <dbReference type="ChEBI" id="CHEBI:58349"/>
        <dbReference type="ChEBI" id="CHEBI:78442"/>
        <dbReference type="ChEBI" id="CHEBI:78520"/>
        <dbReference type="EC" id="1.2.1.70"/>
    </reaction>
</comment>
<feature type="site" description="Important for activity" evidence="9 13">
    <location>
        <position position="97"/>
    </location>
</feature>
<dbReference type="Pfam" id="PF05201">
    <property type="entry name" value="GlutR_N"/>
    <property type="match status" value="1"/>
</dbReference>
<dbReference type="SUPFAM" id="SSF69742">
    <property type="entry name" value="Glutamyl tRNA-reductase catalytic, N-terminal domain"/>
    <property type="match status" value="1"/>
</dbReference>
<organism evidence="19 20">
    <name type="scientific">Candidatus Polarisedimenticola svalbardensis</name>
    <dbReference type="NCBI Taxonomy" id="2886004"/>
    <lineage>
        <taxon>Bacteria</taxon>
        <taxon>Pseudomonadati</taxon>
        <taxon>Acidobacteriota</taxon>
        <taxon>Candidatus Polarisedimenticolia</taxon>
        <taxon>Candidatus Polarisedimenticolales</taxon>
        <taxon>Candidatus Polarisedimenticolaceae</taxon>
        <taxon>Candidatus Polarisedimenticola</taxon>
    </lineage>
</organism>
<comment type="miscellaneous">
    <text evidence="9">During catalysis, the active site Cys acts as a nucleophile attacking the alpha-carbonyl group of tRNA-bound glutamate with the formation of a thioester intermediate between enzyme and glutamate, and the concomitant release of tRNA(Glu). The thioester intermediate is finally reduced by direct hydride transfer from NADPH, to form the product GSA.</text>
</comment>
<feature type="binding site" evidence="9 12">
    <location>
        <begin position="187"/>
        <end position="192"/>
    </location>
    <ligand>
        <name>NADP(+)</name>
        <dbReference type="ChEBI" id="CHEBI:58349"/>
    </ligand>
</feature>
<dbReference type="Pfam" id="PF01488">
    <property type="entry name" value="Shikimate_DH"/>
    <property type="match status" value="1"/>
</dbReference>
<evidence type="ECO:0000256" key="12">
    <source>
        <dbReference type="PIRSR" id="PIRSR000445-3"/>
    </source>
</evidence>
<proteinExistence type="inferred from homology"/>
<dbReference type="Gene3D" id="3.30.460.30">
    <property type="entry name" value="Glutamyl-tRNA reductase, N-terminal domain"/>
    <property type="match status" value="1"/>
</dbReference>
<evidence type="ECO:0000256" key="2">
    <source>
        <dbReference type="ARBA" id="ARBA00005916"/>
    </source>
</evidence>
<dbReference type="HAMAP" id="MF_00087">
    <property type="entry name" value="Glu_tRNA_reductase"/>
    <property type="match status" value="1"/>
</dbReference>
<dbReference type="AlphaFoldDB" id="A0A8J7CLL4"/>
<dbReference type="InterPro" id="IPR036453">
    <property type="entry name" value="GluRdtase_dimer_dom_sf"/>
</dbReference>
<dbReference type="SUPFAM" id="SSF51735">
    <property type="entry name" value="NAD(P)-binding Rossmann-fold domains"/>
    <property type="match status" value="1"/>
</dbReference>
<feature type="domain" description="Glutamyl-tRNA reductase N-terminal" evidence="18">
    <location>
        <begin position="5"/>
        <end position="154"/>
    </location>
</feature>
<dbReference type="PIRSF" id="PIRSF000445">
    <property type="entry name" value="4pyrrol_synth_GluRdtase"/>
    <property type="match status" value="1"/>
</dbReference>
<comment type="pathway">
    <text evidence="1 9 14">Porphyrin-containing compound metabolism; protoporphyrin-IX biosynthesis; 5-aminolevulinate from L-glutamyl-tRNA(Glu): step 1/2.</text>
</comment>
<dbReference type="GO" id="GO:0008883">
    <property type="term" value="F:glutamyl-tRNA reductase activity"/>
    <property type="evidence" value="ECO:0007669"/>
    <property type="project" value="UniProtKB-UniRule"/>
</dbReference>
<comment type="similarity">
    <text evidence="2 9 14">Belongs to the glutamyl-tRNA reductase family.</text>
</comment>
<gene>
    <name evidence="9" type="primary">hemA</name>
    <name evidence="19" type="ORF">IFK94_08980</name>
</gene>
<comment type="subunit">
    <text evidence="9">Homodimer.</text>
</comment>
<evidence type="ECO:0000256" key="15">
    <source>
        <dbReference type="SAM" id="MobiDB-lite"/>
    </source>
</evidence>
<dbReference type="InterPro" id="IPR015896">
    <property type="entry name" value="4pyrrol_synth_GluRdtase_dimer"/>
</dbReference>
<evidence type="ECO:0000256" key="3">
    <source>
        <dbReference type="ARBA" id="ARBA00012970"/>
    </source>
</evidence>
<keyword evidence="4 9" id="KW-0521">NADP</keyword>
<feature type="binding site" evidence="9 11">
    <location>
        <begin position="48"/>
        <end position="51"/>
    </location>
    <ligand>
        <name>substrate</name>
    </ligand>
</feature>
<dbReference type="EC" id="1.2.1.70" evidence="3 9"/>
<dbReference type="FunFam" id="3.30.460.30:FF:000001">
    <property type="entry name" value="Glutamyl-tRNA reductase"/>
    <property type="match status" value="1"/>
</dbReference>
<feature type="domain" description="Tetrapyrrole biosynthesis glutamyl-tRNA reductase dimerisation" evidence="16">
    <location>
        <begin position="319"/>
        <end position="416"/>
    </location>
</feature>
<sequence>MITLIGVSHQSAPVSLREKMAYQEKELAAGLKELTDREKITEAFILSTCNRVEILARCEGDRGVDCVRAYLQEAGRITSEELDRYSYQYHDADAVRHVFRVASGLESMVLGEPQILGQLKVAYAAARQAGTVGPVLDRLLRSALSGAKKIRTETGISRHPVSIASAAVELARKIFGALDGQSALLLGAGQMSELVATHLRSHGVEKIIVSSRTYTRAADLAEKFEGTASNWDGATSWLESVDIVVSGTAAPGIILDRETVRKAIRARRNRPLFLIDIAVPRDVDPAVNQLDNVYLYDVDDLEGVVEENLHERRKSAEDAKRYIEDEVTDFQRWLESLKVAPALVHLREKLHGVGAAEYSRFRSKLGPLTPEQELQVHNLLRSVVQKILHQPIRYLKDAAGRGEAVDAVARYQEIFHIRSDGEAEAPNENQKAGPTHLVEGGKEPES</sequence>
<feature type="binding site" evidence="9 11">
    <location>
        <position position="118"/>
    </location>
    <ligand>
        <name>substrate</name>
    </ligand>
</feature>
<evidence type="ECO:0000256" key="7">
    <source>
        <dbReference type="ARBA" id="ARBA00047464"/>
    </source>
</evidence>
<feature type="binding site" evidence="9 11">
    <location>
        <begin position="112"/>
        <end position="114"/>
    </location>
    <ligand>
        <name>substrate</name>
    </ligand>
</feature>
<dbReference type="UniPathway" id="UPA00251">
    <property type="reaction ID" value="UER00316"/>
</dbReference>
<dbReference type="FunFam" id="3.40.50.720:FF:000031">
    <property type="entry name" value="Glutamyl-tRNA reductase"/>
    <property type="match status" value="1"/>
</dbReference>
<comment type="caution">
    <text evidence="19">The sequence shown here is derived from an EMBL/GenBank/DDBJ whole genome shotgun (WGS) entry which is preliminary data.</text>
</comment>
<evidence type="ECO:0000256" key="4">
    <source>
        <dbReference type="ARBA" id="ARBA00022857"/>
    </source>
</evidence>
<dbReference type="InterPro" id="IPR015895">
    <property type="entry name" value="4pyrrol_synth_GluRdtase_N"/>
</dbReference>
<feature type="region of interest" description="Disordered" evidence="15">
    <location>
        <begin position="419"/>
        <end position="446"/>
    </location>
</feature>
<dbReference type="Gene3D" id="3.40.50.720">
    <property type="entry name" value="NAD(P)-binding Rossmann-like Domain"/>
    <property type="match status" value="1"/>
</dbReference>
<dbReference type="SUPFAM" id="SSF69075">
    <property type="entry name" value="Glutamyl tRNA-reductase dimerization domain"/>
    <property type="match status" value="1"/>
</dbReference>
<dbReference type="PANTHER" id="PTHR43013:SF1">
    <property type="entry name" value="GLUTAMYL-TRNA REDUCTASE"/>
    <property type="match status" value="1"/>
</dbReference>
<evidence type="ECO:0000256" key="6">
    <source>
        <dbReference type="ARBA" id="ARBA00023244"/>
    </source>
</evidence>
<dbReference type="Proteomes" id="UP000648239">
    <property type="component" value="Unassembled WGS sequence"/>
</dbReference>
<feature type="binding site" evidence="9 11">
    <location>
        <position position="107"/>
    </location>
    <ligand>
        <name>substrate</name>
    </ligand>
</feature>
<dbReference type="GO" id="GO:0050661">
    <property type="term" value="F:NADP binding"/>
    <property type="evidence" value="ECO:0007669"/>
    <property type="project" value="InterPro"/>
</dbReference>
<dbReference type="Pfam" id="PF00745">
    <property type="entry name" value="GlutR_dimer"/>
    <property type="match status" value="1"/>
</dbReference>
<dbReference type="NCBIfam" id="TIGR01035">
    <property type="entry name" value="hemA"/>
    <property type="match status" value="1"/>
</dbReference>
<accession>A0A8J7CLL4</accession>
<evidence type="ECO:0000313" key="19">
    <source>
        <dbReference type="EMBL" id="MBD3868248.1"/>
    </source>
</evidence>
<dbReference type="CDD" id="cd05213">
    <property type="entry name" value="NAD_bind_Glutamyl_tRNA_reduct"/>
    <property type="match status" value="1"/>
</dbReference>
<evidence type="ECO:0000256" key="14">
    <source>
        <dbReference type="RuleBase" id="RU000584"/>
    </source>
</evidence>
<evidence type="ECO:0000256" key="8">
    <source>
        <dbReference type="ARBA" id="ARBA00068659"/>
    </source>
</evidence>
<dbReference type="PROSITE" id="PS00747">
    <property type="entry name" value="GLUTR"/>
    <property type="match status" value="1"/>
</dbReference>
<reference evidence="19 20" key="1">
    <citation type="submission" date="2020-08" db="EMBL/GenBank/DDBJ databases">
        <title>Acidobacteriota in marine sediments use diverse sulfur dissimilation pathways.</title>
        <authorList>
            <person name="Wasmund K."/>
        </authorList>
    </citation>
    <scope>NUCLEOTIDE SEQUENCE [LARGE SCALE GENOMIC DNA]</scope>
    <source>
        <strain evidence="19">MAG AM4</strain>
    </source>
</reference>
<feature type="domain" description="Quinate/shikimate 5-dehydrogenase/glutamyl-tRNA reductase" evidence="17">
    <location>
        <begin position="169"/>
        <end position="304"/>
    </location>
</feature>
<evidence type="ECO:0000256" key="11">
    <source>
        <dbReference type="PIRSR" id="PIRSR000445-2"/>
    </source>
</evidence>
<keyword evidence="5 9" id="KW-0560">Oxidoreductase</keyword>
<dbReference type="InterPro" id="IPR000343">
    <property type="entry name" value="4pyrrol_synth_GluRdtase"/>
</dbReference>
<dbReference type="InterPro" id="IPR018214">
    <property type="entry name" value="GluRdtase_CS"/>
</dbReference>
<dbReference type="GO" id="GO:0019353">
    <property type="term" value="P:protoporphyrinogen IX biosynthetic process from glutamate"/>
    <property type="evidence" value="ECO:0007669"/>
    <property type="project" value="TreeGrafter"/>
</dbReference>
<comment type="function">
    <text evidence="9">Catalyzes the NADPH-dependent reduction of glutamyl-tRNA(Glu) to glutamate 1-semialdehyde (GSA).</text>
</comment>
<evidence type="ECO:0000313" key="20">
    <source>
        <dbReference type="Proteomes" id="UP000648239"/>
    </source>
</evidence>
<comment type="domain">
    <text evidence="9">Possesses an unusual extended V-shaped dimeric structure with each monomer consisting of three distinct domains arranged along a curved 'spinal' alpha-helix. The N-terminal catalytic domain specifically recognizes the glutamate moiety of the substrate. The second domain is the NADPH-binding domain, and the third C-terminal domain is responsible for dimerization.</text>
</comment>
<evidence type="ECO:0000259" key="18">
    <source>
        <dbReference type="Pfam" id="PF05201"/>
    </source>
</evidence>
<name>A0A8J7CLL4_9BACT</name>
<evidence type="ECO:0000256" key="13">
    <source>
        <dbReference type="PIRSR" id="PIRSR000445-4"/>
    </source>
</evidence>